<dbReference type="Pfam" id="PF01636">
    <property type="entry name" value="APH"/>
    <property type="match status" value="1"/>
</dbReference>
<proteinExistence type="predicted"/>
<dbReference type="PANTHER" id="PTHR21310">
    <property type="entry name" value="AMINOGLYCOSIDE PHOSPHOTRANSFERASE-RELATED-RELATED"/>
    <property type="match status" value="1"/>
</dbReference>
<dbReference type="SUPFAM" id="SSF56112">
    <property type="entry name" value="Protein kinase-like (PK-like)"/>
    <property type="match status" value="1"/>
</dbReference>
<dbReference type="PANTHER" id="PTHR21310:SF13">
    <property type="entry name" value="AMINOGLYCOSIDE PHOSPHOTRANSFERASE DOMAIN-CONTAINING PROTEIN"/>
    <property type="match status" value="1"/>
</dbReference>
<dbReference type="Proteomes" id="UP000218334">
    <property type="component" value="Unassembled WGS sequence"/>
</dbReference>
<feature type="domain" description="Aminoglycoside phosphotransferase" evidence="1">
    <location>
        <begin position="64"/>
        <end position="273"/>
    </location>
</feature>
<sequence>MTRINTEALQERIERHLSDTCISLEPFAQGTFHMTYNATMAQAGLVFVRVSHHCVDEKRRSMKSKMPSEVATLRYLKRHTSIPVPDALVYVSDSDNAVGGAWMIMEALDGDAAVSVWDSLNSEQKHKLTLAMGNMYSSILSLRFNVIGSIYEDRGSIFIGPIVTPQTSQAPDTARRPNKCGPFHSTTDWLIAVARQDTAFSLPPSSKIHTPTHQSHVQSMIDDIKYSTDLATDKTSIVLDHIDFSMQNIIVRLDDPTVIAGIIDWEGARTVPMWATNPRFMWPIFSPQEEQQHFHRVLRDYLMEKAPELFRAVSGEKTLSMRLLLERAKYSTANSDAFDWSVPPRHFLSADVVAETCIINV</sequence>
<name>A0A2H3AJD2_9AGAR</name>
<organism evidence="2 3">
    <name type="scientific">Armillaria solidipes</name>
    <dbReference type="NCBI Taxonomy" id="1076256"/>
    <lineage>
        <taxon>Eukaryota</taxon>
        <taxon>Fungi</taxon>
        <taxon>Dikarya</taxon>
        <taxon>Basidiomycota</taxon>
        <taxon>Agaricomycotina</taxon>
        <taxon>Agaricomycetes</taxon>
        <taxon>Agaricomycetidae</taxon>
        <taxon>Agaricales</taxon>
        <taxon>Marasmiineae</taxon>
        <taxon>Physalacriaceae</taxon>
        <taxon>Armillaria</taxon>
    </lineage>
</organism>
<evidence type="ECO:0000313" key="3">
    <source>
        <dbReference type="Proteomes" id="UP000218334"/>
    </source>
</evidence>
<keyword evidence="3" id="KW-1185">Reference proteome</keyword>
<reference evidence="3" key="1">
    <citation type="journal article" date="2017" name="Nat. Ecol. Evol.">
        <title>Genome expansion and lineage-specific genetic innovations in the forest pathogenic fungi Armillaria.</title>
        <authorList>
            <person name="Sipos G."/>
            <person name="Prasanna A.N."/>
            <person name="Walter M.C."/>
            <person name="O'Connor E."/>
            <person name="Balint B."/>
            <person name="Krizsan K."/>
            <person name="Kiss B."/>
            <person name="Hess J."/>
            <person name="Varga T."/>
            <person name="Slot J."/>
            <person name="Riley R."/>
            <person name="Boka B."/>
            <person name="Rigling D."/>
            <person name="Barry K."/>
            <person name="Lee J."/>
            <person name="Mihaltcheva S."/>
            <person name="LaButti K."/>
            <person name="Lipzen A."/>
            <person name="Waldron R."/>
            <person name="Moloney N.M."/>
            <person name="Sperisen C."/>
            <person name="Kredics L."/>
            <person name="Vagvoelgyi C."/>
            <person name="Patrignani A."/>
            <person name="Fitzpatrick D."/>
            <person name="Nagy I."/>
            <person name="Doyle S."/>
            <person name="Anderson J.B."/>
            <person name="Grigoriev I.V."/>
            <person name="Gueldener U."/>
            <person name="Muensterkoetter M."/>
            <person name="Nagy L.G."/>
        </authorList>
    </citation>
    <scope>NUCLEOTIDE SEQUENCE [LARGE SCALE GENOMIC DNA]</scope>
    <source>
        <strain evidence="3">28-4</strain>
    </source>
</reference>
<dbReference type="EMBL" id="KZ293516">
    <property type="protein sequence ID" value="PBK59001.1"/>
    <property type="molecule type" value="Genomic_DNA"/>
</dbReference>
<evidence type="ECO:0000259" key="1">
    <source>
        <dbReference type="Pfam" id="PF01636"/>
    </source>
</evidence>
<evidence type="ECO:0000313" key="2">
    <source>
        <dbReference type="EMBL" id="PBK59001.1"/>
    </source>
</evidence>
<accession>A0A2H3AJD2</accession>
<dbReference type="InterPro" id="IPR002575">
    <property type="entry name" value="Aminoglycoside_PTrfase"/>
</dbReference>
<dbReference type="InterPro" id="IPR011009">
    <property type="entry name" value="Kinase-like_dom_sf"/>
</dbReference>
<protein>
    <recommendedName>
        <fullName evidence="1">Aminoglycoside phosphotransferase domain-containing protein</fullName>
    </recommendedName>
</protein>
<gene>
    <name evidence="2" type="ORF">ARMSODRAFT_1091009</name>
</gene>
<dbReference type="AlphaFoldDB" id="A0A2H3AJD2"/>
<dbReference type="InterPro" id="IPR051678">
    <property type="entry name" value="AGP_Transferase"/>
</dbReference>